<dbReference type="InterPro" id="IPR020904">
    <property type="entry name" value="Sc_DH/Rdtase_CS"/>
</dbReference>
<sequence>MQKRILILGATSAIAQATAREWANEENAQFFLVARDQAKLDAVAADLTVRGANRVECEAIDLTQLALLPALIQRAEQALNGIDIVLIAHGILGNQHAEEKNSTQAMANFQANLLSPVVLLTALTPIFMQQRYGCIAVISSVAGDRGRQSNYYYGAAKGGLTLFLQGLRNRLQPYHVNVLTIKPGFVDTPMTAAIQPKGALWAKPEAIGKGIVKAVKKQRDVVYLPSIWWLIMLIIRSIPEMVFKRLKL</sequence>
<dbReference type="PANTHER" id="PTHR44196:SF3">
    <property type="entry name" value="SHORT CHAIN DEHYDROGENASE FAMILY PROTEIN"/>
    <property type="match status" value="1"/>
</dbReference>
<dbReference type="PANTHER" id="PTHR44196">
    <property type="entry name" value="DEHYDROGENASE/REDUCTASE SDR FAMILY MEMBER 7B"/>
    <property type="match status" value="1"/>
</dbReference>
<keyword evidence="2" id="KW-0560">Oxidoreductase</keyword>
<dbReference type="PRINTS" id="PR00081">
    <property type="entry name" value="GDHRDH"/>
</dbReference>
<dbReference type="AlphaFoldDB" id="A0A251XAY8"/>
<dbReference type="InterPro" id="IPR036291">
    <property type="entry name" value="NAD(P)-bd_dom_sf"/>
</dbReference>
<feature type="transmembrane region" description="Helical" evidence="3">
    <location>
        <begin position="221"/>
        <end position="238"/>
    </location>
</feature>
<keyword evidence="3" id="KW-0812">Transmembrane</keyword>
<protein>
    <submittedName>
        <fullName evidence="4">Short-chain dehydrogenase</fullName>
    </submittedName>
</protein>
<dbReference type="OrthoDB" id="335726at2"/>
<gene>
    <name evidence="4" type="ORF">TPSD3_03470</name>
</gene>
<dbReference type="Gene3D" id="3.40.50.720">
    <property type="entry name" value="NAD(P)-binding Rossmann-like Domain"/>
    <property type="match status" value="1"/>
</dbReference>
<dbReference type="RefSeq" id="WP_086487189.1">
    <property type="nucleotide sequence ID" value="NZ_MSLT01000006.1"/>
</dbReference>
<dbReference type="GO" id="GO:0016491">
    <property type="term" value="F:oxidoreductase activity"/>
    <property type="evidence" value="ECO:0007669"/>
    <property type="project" value="UniProtKB-KW"/>
</dbReference>
<keyword evidence="3" id="KW-1133">Transmembrane helix</keyword>
<reference evidence="4 5" key="1">
    <citation type="submission" date="2016-12" db="EMBL/GenBank/DDBJ databases">
        <title>Thioflexothrix psekupsii D3 genome sequencing and assembly.</title>
        <authorList>
            <person name="Fomenkov A."/>
            <person name="Vincze T."/>
            <person name="Grabovich M."/>
            <person name="Anton B.P."/>
            <person name="Dubinina G."/>
            <person name="Orlova M."/>
            <person name="Belousova E."/>
            <person name="Roberts R.J."/>
        </authorList>
    </citation>
    <scope>NUCLEOTIDE SEQUENCE [LARGE SCALE GENOMIC DNA]</scope>
    <source>
        <strain evidence="4">D3</strain>
    </source>
</reference>
<dbReference type="Proteomes" id="UP000194798">
    <property type="component" value="Unassembled WGS sequence"/>
</dbReference>
<evidence type="ECO:0000256" key="3">
    <source>
        <dbReference type="SAM" id="Phobius"/>
    </source>
</evidence>
<organism evidence="4 5">
    <name type="scientific">Thioflexithrix psekupsensis</name>
    <dbReference type="NCBI Taxonomy" id="1570016"/>
    <lineage>
        <taxon>Bacteria</taxon>
        <taxon>Pseudomonadati</taxon>
        <taxon>Pseudomonadota</taxon>
        <taxon>Gammaproteobacteria</taxon>
        <taxon>Thiotrichales</taxon>
        <taxon>Thioflexithrix</taxon>
    </lineage>
</organism>
<comment type="caution">
    <text evidence="4">The sequence shown here is derived from an EMBL/GenBank/DDBJ whole genome shotgun (WGS) entry which is preliminary data.</text>
</comment>
<evidence type="ECO:0000313" key="4">
    <source>
        <dbReference type="EMBL" id="OUD15591.1"/>
    </source>
</evidence>
<keyword evidence="5" id="KW-1185">Reference proteome</keyword>
<keyword evidence="3" id="KW-0472">Membrane</keyword>
<dbReference type="CDD" id="cd05233">
    <property type="entry name" value="SDR_c"/>
    <property type="match status" value="1"/>
</dbReference>
<evidence type="ECO:0000256" key="2">
    <source>
        <dbReference type="ARBA" id="ARBA00023002"/>
    </source>
</evidence>
<dbReference type="NCBIfam" id="NF005489">
    <property type="entry name" value="PRK07102.1"/>
    <property type="match status" value="1"/>
</dbReference>
<evidence type="ECO:0000313" key="5">
    <source>
        <dbReference type="Proteomes" id="UP000194798"/>
    </source>
</evidence>
<dbReference type="InterPro" id="IPR002347">
    <property type="entry name" value="SDR_fam"/>
</dbReference>
<evidence type="ECO:0000256" key="1">
    <source>
        <dbReference type="ARBA" id="ARBA00006484"/>
    </source>
</evidence>
<dbReference type="Pfam" id="PF00106">
    <property type="entry name" value="adh_short"/>
    <property type="match status" value="1"/>
</dbReference>
<accession>A0A251XAY8</accession>
<dbReference type="GO" id="GO:0016020">
    <property type="term" value="C:membrane"/>
    <property type="evidence" value="ECO:0007669"/>
    <property type="project" value="TreeGrafter"/>
</dbReference>
<dbReference type="SUPFAM" id="SSF51735">
    <property type="entry name" value="NAD(P)-binding Rossmann-fold domains"/>
    <property type="match status" value="1"/>
</dbReference>
<name>A0A251XAY8_9GAMM</name>
<dbReference type="EMBL" id="MSLT01000006">
    <property type="protein sequence ID" value="OUD15591.1"/>
    <property type="molecule type" value="Genomic_DNA"/>
</dbReference>
<dbReference type="PROSITE" id="PS00061">
    <property type="entry name" value="ADH_SHORT"/>
    <property type="match status" value="1"/>
</dbReference>
<proteinExistence type="inferred from homology"/>
<comment type="similarity">
    <text evidence="1">Belongs to the short-chain dehydrogenases/reductases (SDR) family.</text>
</comment>